<dbReference type="EMBL" id="AUZZ01011597">
    <property type="protein sequence ID" value="EQD25774.1"/>
    <property type="molecule type" value="Genomic_DNA"/>
</dbReference>
<feature type="domain" description="Transposase IS66 C-terminal" evidence="1">
    <location>
        <begin position="29"/>
        <end position="66"/>
    </location>
</feature>
<comment type="caution">
    <text evidence="2">The sequence shown here is derived from an EMBL/GenBank/DDBJ whole genome shotgun (WGS) entry which is preliminary data.</text>
</comment>
<name>T0Z9E0_9ZZZZ</name>
<evidence type="ECO:0000259" key="1">
    <source>
        <dbReference type="Pfam" id="PF13817"/>
    </source>
</evidence>
<evidence type="ECO:0000313" key="2">
    <source>
        <dbReference type="EMBL" id="EQD25774.1"/>
    </source>
</evidence>
<reference evidence="2" key="1">
    <citation type="submission" date="2013-08" db="EMBL/GenBank/DDBJ databases">
        <authorList>
            <person name="Mendez C."/>
            <person name="Richter M."/>
            <person name="Ferrer M."/>
            <person name="Sanchez J."/>
        </authorList>
    </citation>
    <scope>NUCLEOTIDE SEQUENCE</scope>
</reference>
<dbReference type="AlphaFoldDB" id="T0Z9E0"/>
<reference evidence="2" key="2">
    <citation type="journal article" date="2014" name="ISME J.">
        <title>Microbial stratification in low pH oxic and suboxic macroscopic growths along an acid mine drainage.</title>
        <authorList>
            <person name="Mendez-Garcia C."/>
            <person name="Mesa V."/>
            <person name="Sprenger R.R."/>
            <person name="Richter M."/>
            <person name="Diez M.S."/>
            <person name="Solano J."/>
            <person name="Bargiela R."/>
            <person name="Golyshina O.V."/>
            <person name="Manteca A."/>
            <person name="Ramos J.L."/>
            <person name="Gallego J.R."/>
            <person name="Llorente I."/>
            <person name="Martins Dos Santos V.A."/>
            <person name="Jensen O.N."/>
            <person name="Pelaez A.I."/>
            <person name="Sanchez J."/>
            <person name="Ferrer M."/>
        </authorList>
    </citation>
    <scope>NUCLEOTIDE SEQUENCE</scope>
</reference>
<sequence length="79" mass="8690">MLPSAKVGFRNYLFIGHPSAGWRSAVIYSVVSTCRLIGVNPEAYIRCVLPKLSAATHKTVDDLLPHDFARLYGQSVTGR</sequence>
<dbReference type="InterPro" id="IPR039552">
    <property type="entry name" value="IS66_C"/>
</dbReference>
<organism evidence="2">
    <name type="scientific">mine drainage metagenome</name>
    <dbReference type="NCBI Taxonomy" id="410659"/>
    <lineage>
        <taxon>unclassified sequences</taxon>
        <taxon>metagenomes</taxon>
        <taxon>ecological metagenomes</taxon>
    </lineage>
</organism>
<protein>
    <submittedName>
        <fullName evidence="2">IS66 family transposase</fullName>
    </submittedName>
</protein>
<gene>
    <name evidence="2" type="ORF">B2A_15957</name>
</gene>
<proteinExistence type="predicted"/>
<dbReference type="Pfam" id="PF13817">
    <property type="entry name" value="DDE_Tnp_IS66_C"/>
    <property type="match status" value="1"/>
</dbReference>
<accession>T0Z9E0</accession>